<name>A0A0K0WVN1_9TELE</name>
<evidence type="ECO:0000256" key="13">
    <source>
        <dbReference type="ARBA" id="ARBA00023128"/>
    </source>
</evidence>
<geneLocation type="mitochondrion" evidence="18"/>
<reference evidence="18" key="1">
    <citation type="submission" date="2015-05" db="EMBL/GenBank/DDBJ databases">
        <title>Utilizing next-generation sequencing to resolve the backbone and inform taxonomy of the Core Goodeniaceae.</title>
        <authorList>
            <person name="Michener P.S."/>
            <person name="Gardner A.G."/>
            <person name="Jabaily R.S."/>
            <person name="Sessa E."/>
        </authorList>
    </citation>
    <scope>NUCLEOTIDE SEQUENCE</scope>
</reference>
<evidence type="ECO:0000256" key="4">
    <source>
        <dbReference type="ARBA" id="ARBA00016612"/>
    </source>
</evidence>
<comment type="catalytic activity">
    <reaction evidence="16">
        <text>a ubiquinone + NADH + 5 H(+)(in) = a ubiquinol + NAD(+) + 4 H(+)(out)</text>
        <dbReference type="Rhea" id="RHEA:29091"/>
        <dbReference type="Rhea" id="RHEA-COMP:9565"/>
        <dbReference type="Rhea" id="RHEA-COMP:9566"/>
        <dbReference type="ChEBI" id="CHEBI:15378"/>
        <dbReference type="ChEBI" id="CHEBI:16389"/>
        <dbReference type="ChEBI" id="CHEBI:17976"/>
        <dbReference type="ChEBI" id="CHEBI:57540"/>
        <dbReference type="ChEBI" id="CHEBI:57945"/>
        <dbReference type="EC" id="7.1.1.2"/>
    </reaction>
    <physiologicalReaction direction="left-to-right" evidence="16">
        <dbReference type="Rhea" id="RHEA:29092"/>
    </physiologicalReaction>
</comment>
<keyword evidence="11 17" id="KW-0520">NAD</keyword>
<keyword evidence="10 17" id="KW-1133">Transmembrane helix</keyword>
<evidence type="ECO:0000256" key="8">
    <source>
        <dbReference type="ARBA" id="ARBA00022967"/>
    </source>
</evidence>
<comment type="subcellular location">
    <subcellularLocation>
        <location evidence="17">Mitochondrion inner membrane</location>
        <topology evidence="17">Multi-pass membrane protein</topology>
    </subcellularLocation>
    <subcellularLocation>
        <location evidence="1">Mitochondrion membrane</location>
        <topology evidence="1">Multi-pass membrane protein</topology>
    </subcellularLocation>
</comment>
<dbReference type="Pfam" id="PF00420">
    <property type="entry name" value="Oxidored_q2"/>
    <property type="match status" value="1"/>
</dbReference>
<dbReference type="FunFam" id="1.10.287.3510:FF:000002">
    <property type="entry name" value="NADH-ubiquinone oxidoreductase chain 4L"/>
    <property type="match status" value="1"/>
</dbReference>
<evidence type="ECO:0000256" key="5">
    <source>
        <dbReference type="ARBA" id="ARBA00022448"/>
    </source>
</evidence>
<dbReference type="Gene3D" id="1.10.287.3510">
    <property type="match status" value="1"/>
</dbReference>
<evidence type="ECO:0000256" key="2">
    <source>
        <dbReference type="ARBA" id="ARBA00010519"/>
    </source>
</evidence>
<keyword evidence="7 17" id="KW-0812">Transmembrane</keyword>
<dbReference type="InterPro" id="IPR039428">
    <property type="entry name" value="NUOK/Mnh_C1-like"/>
</dbReference>
<dbReference type="GO" id="GO:0008137">
    <property type="term" value="F:NADH dehydrogenase (ubiquinone) activity"/>
    <property type="evidence" value="ECO:0007669"/>
    <property type="project" value="UniProtKB-EC"/>
</dbReference>
<dbReference type="CTD" id="4539"/>
<keyword evidence="13 17" id="KW-0496">Mitochondrion</keyword>
<accession>A0A0K0WVN1</accession>
<feature type="transmembrane region" description="Helical" evidence="17">
    <location>
        <begin position="61"/>
        <end position="80"/>
    </location>
</feature>
<dbReference type="GeneID" id="25194111"/>
<keyword evidence="17" id="KW-0999">Mitochondrion inner membrane</keyword>
<evidence type="ECO:0000256" key="12">
    <source>
        <dbReference type="ARBA" id="ARBA00023075"/>
    </source>
</evidence>
<dbReference type="RefSeq" id="YP_009161779.1">
    <property type="nucleotide sequence ID" value="NC_027688.1"/>
</dbReference>
<keyword evidence="8 17" id="KW-1278">Translocase</keyword>
<keyword evidence="9 17" id="KW-0249">Electron transport</keyword>
<evidence type="ECO:0000256" key="11">
    <source>
        <dbReference type="ARBA" id="ARBA00023027"/>
    </source>
</evidence>
<sequence>MTPAHFSLNAAFMLGLAGLTFHRVHLLSALLCLEGMMLSLFVAMALWTLQMETTSLSTAPMLLLAFSACEASAGLALLVATARTHGSDHMQNLNYYNAKSTDPHYYAIPYNLIIFIKMTVNNYNNKQLFNCLY</sequence>
<organism evidence="18">
    <name type="scientific">Danio nigrofasciatus</name>
    <name type="common">dwarf danio</name>
    <dbReference type="NCBI Taxonomy" id="144739"/>
    <lineage>
        <taxon>Eukaryota</taxon>
        <taxon>Metazoa</taxon>
        <taxon>Chordata</taxon>
        <taxon>Craniata</taxon>
        <taxon>Vertebrata</taxon>
        <taxon>Euteleostomi</taxon>
        <taxon>Actinopterygii</taxon>
        <taxon>Neopterygii</taxon>
        <taxon>Teleostei</taxon>
        <taxon>Ostariophysi</taxon>
        <taxon>Cypriniformes</taxon>
        <taxon>Danionidae</taxon>
        <taxon>Danioninae</taxon>
        <taxon>Danio</taxon>
    </lineage>
</organism>
<dbReference type="EC" id="7.1.1.2" evidence="3 17"/>
<dbReference type="GO" id="GO:0005743">
    <property type="term" value="C:mitochondrial inner membrane"/>
    <property type="evidence" value="ECO:0007669"/>
    <property type="project" value="UniProtKB-SubCell"/>
</dbReference>
<keyword evidence="14 17" id="KW-0472">Membrane</keyword>
<gene>
    <name evidence="18" type="primary">ND4L</name>
</gene>
<evidence type="ECO:0000256" key="6">
    <source>
        <dbReference type="ARBA" id="ARBA00022660"/>
    </source>
</evidence>
<evidence type="ECO:0000256" key="16">
    <source>
        <dbReference type="ARBA" id="ARBA00048769"/>
    </source>
</evidence>
<evidence type="ECO:0000256" key="15">
    <source>
        <dbReference type="ARBA" id="ARBA00043911"/>
    </source>
</evidence>
<proteinExistence type="inferred from homology"/>
<dbReference type="GO" id="GO:0042773">
    <property type="term" value="P:ATP synthesis coupled electron transport"/>
    <property type="evidence" value="ECO:0007669"/>
    <property type="project" value="UniProtKB-UniRule"/>
</dbReference>
<dbReference type="InterPro" id="IPR001133">
    <property type="entry name" value="NADH_UbQ_OxRdtase_chain4L/K"/>
</dbReference>
<evidence type="ECO:0000256" key="9">
    <source>
        <dbReference type="ARBA" id="ARBA00022982"/>
    </source>
</evidence>
<feature type="transmembrane region" description="Helical" evidence="17">
    <location>
        <begin position="6"/>
        <end position="22"/>
    </location>
</feature>
<evidence type="ECO:0000256" key="1">
    <source>
        <dbReference type="ARBA" id="ARBA00004225"/>
    </source>
</evidence>
<dbReference type="PANTHER" id="PTHR11434:SF0">
    <property type="entry name" value="NADH-UBIQUINONE OXIDOREDUCTASE CHAIN 4L"/>
    <property type="match status" value="1"/>
</dbReference>
<protein>
    <recommendedName>
        <fullName evidence="4 17">NADH-ubiquinone oxidoreductase chain 4L</fullName>
        <ecNumber evidence="3 17">7.1.1.2</ecNumber>
    </recommendedName>
</protein>
<dbReference type="GO" id="GO:0030964">
    <property type="term" value="C:NADH dehydrogenase complex"/>
    <property type="evidence" value="ECO:0007669"/>
    <property type="project" value="TreeGrafter"/>
</dbReference>
<comment type="function">
    <text evidence="15">Core subunit of the mitochondrial membrane respiratory chain NADH dehydrogenase (Complex I) which catalyzes electron transfer from NADH through the respiratory chain, using ubiquinone as an electron acceptor. Part of the enzyme membrane arm which is embedded in the lipid bilayer and involved in proton translocation.</text>
</comment>
<evidence type="ECO:0000256" key="14">
    <source>
        <dbReference type="ARBA" id="ARBA00023136"/>
    </source>
</evidence>
<dbReference type="EMBL" id="KR606519">
    <property type="protein sequence ID" value="AKS28325.1"/>
    <property type="molecule type" value="Genomic_DNA"/>
</dbReference>
<dbReference type="GO" id="GO:1902495">
    <property type="term" value="C:transmembrane transporter complex"/>
    <property type="evidence" value="ECO:0007669"/>
    <property type="project" value="UniProtKB-ARBA"/>
</dbReference>
<dbReference type="GO" id="GO:0016651">
    <property type="term" value="F:oxidoreductase activity, acting on NAD(P)H"/>
    <property type="evidence" value="ECO:0007669"/>
    <property type="project" value="InterPro"/>
</dbReference>
<keyword evidence="6 17" id="KW-0679">Respiratory chain</keyword>
<dbReference type="PANTHER" id="PTHR11434">
    <property type="entry name" value="NADH-UBIQUINONE OXIDOREDUCTASE SUBUNIT ND4L"/>
    <property type="match status" value="1"/>
</dbReference>
<evidence type="ECO:0000313" key="18">
    <source>
        <dbReference type="EMBL" id="AKS28325.1"/>
    </source>
</evidence>
<evidence type="ECO:0000256" key="7">
    <source>
        <dbReference type="ARBA" id="ARBA00022692"/>
    </source>
</evidence>
<keyword evidence="12 17" id="KW-0830">Ubiquinone</keyword>
<evidence type="ECO:0000256" key="17">
    <source>
        <dbReference type="RuleBase" id="RU004419"/>
    </source>
</evidence>
<evidence type="ECO:0000256" key="3">
    <source>
        <dbReference type="ARBA" id="ARBA00012944"/>
    </source>
</evidence>
<keyword evidence="5 17" id="KW-0813">Transport</keyword>
<feature type="transmembrane region" description="Helical" evidence="17">
    <location>
        <begin position="29"/>
        <end position="49"/>
    </location>
</feature>
<dbReference type="GO" id="GO:0098803">
    <property type="term" value="C:respiratory chain complex"/>
    <property type="evidence" value="ECO:0007669"/>
    <property type="project" value="UniProtKB-ARBA"/>
</dbReference>
<comment type="similarity">
    <text evidence="2 17">Belongs to the complex I subunit 4L family.</text>
</comment>
<dbReference type="AlphaFoldDB" id="A0A0K0WVN1"/>
<evidence type="ECO:0000256" key="10">
    <source>
        <dbReference type="ARBA" id="ARBA00022989"/>
    </source>
</evidence>